<dbReference type="Gene3D" id="3.40.1390.20">
    <property type="entry name" value="HprK N-terminal domain-like"/>
    <property type="match status" value="1"/>
</dbReference>
<evidence type="ECO:0000313" key="2">
    <source>
        <dbReference type="EMBL" id="PIP16608.1"/>
    </source>
</evidence>
<dbReference type="PANTHER" id="PTHR43356">
    <property type="entry name" value="PHOSPHATE ACETYLTRANSFERASE"/>
    <property type="match status" value="1"/>
</dbReference>
<dbReference type="InterPro" id="IPR050500">
    <property type="entry name" value="Phos_Acetyltrans/Butyryltrans"/>
</dbReference>
<reference evidence="2 3" key="1">
    <citation type="submission" date="2017-09" db="EMBL/GenBank/DDBJ databases">
        <title>Depth-based differentiation of microbial function through sediment-hosted aquifers and enrichment of novel symbionts in the deep terrestrial subsurface.</title>
        <authorList>
            <person name="Probst A.J."/>
            <person name="Ladd B."/>
            <person name="Jarett J.K."/>
            <person name="Geller-Mcgrath D.E."/>
            <person name="Sieber C.M."/>
            <person name="Emerson J.B."/>
            <person name="Anantharaman K."/>
            <person name="Thomas B.C."/>
            <person name="Malmstrom R."/>
            <person name="Stieglmeier M."/>
            <person name="Klingl A."/>
            <person name="Woyke T."/>
            <person name="Ryan C.M."/>
            <person name="Banfield J.F."/>
        </authorList>
    </citation>
    <scope>NUCLEOTIDE SEQUENCE [LARGE SCALE GENOMIC DNA]</scope>
    <source>
        <strain evidence="2">CG23_combo_of_CG06-09_8_20_14_all_48_7</strain>
    </source>
</reference>
<proteinExistence type="predicted"/>
<dbReference type="CDD" id="cd03109">
    <property type="entry name" value="DTBS"/>
    <property type="match status" value="1"/>
</dbReference>
<evidence type="ECO:0000313" key="3">
    <source>
        <dbReference type="Proteomes" id="UP000230392"/>
    </source>
</evidence>
<dbReference type="InterPro" id="IPR028979">
    <property type="entry name" value="Ser_kin/Pase_Hpr-like_N_sf"/>
</dbReference>
<comment type="caution">
    <text evidence="2">The sequence shown here is derived from an EMBL/GenBank/DDBJ whole genome shotgun (WGS) entry which is preliminary data.</text>
</comment>
<dbReference type="EMBL" id="PCRF01000052">
    <property type="protein sequence ID" value="PIP16608.1"/>
    <property type="molecule type" value="Genomic_DNA"/>
</dbReference>
<dbReference type="AlphaFoldDB" id="A0A2G9YBK9"/>
<sequence>MKKEKRIFLAATRQNDGKTMVGIGLLALFKETIGEVGFIKPVGQKYLEVNGEKIDKDAILASRILGIGNDLLKAMNPIAVERGFTREYLNRRYRLKDLVNAIKSSYAKCAKGKEVVVIEGTGHAGVGSVFDLNNAVVARILKASVVLITTGGIGKAIDEIMLNKALFDREGVKLAGVIINKVDPEKKEELEKYLRIGLARKGITLLGMIPYTEPLGTSTMGQIKEGLGLNLLSGTKYLNQKVRDKIVGAMFPHNALQYIKEGSLLITSGDREDLILTALSLVMTRKAKEPHISGLILTGGIKPHKTIVELIRNTPIPVLVSRENTYTVASAVHDLIVKIREDDCQKLDIAKKLVKEHVDVDKILLCPTQ</sequence>
<gene>
    <name evidence="2" type="ORF">COX46_01190</name>
</gene>
<organism evidence="2 3">
    <name type="scientific">bacterium (Candidatus Ratteibacteria) CG23_combo_of_CG06-09_8_20_14_all_48_7</name>
    <dbReference type="NCBI Taxonomy" id="2014292"/>
    <lineage>
        <taxon>Bacteria</taxon>
        <taxon>Candidatus Ratteibacteria</taxon>
    </lineage>
</organism>
<protein>
    <recommendedName>
        <fullName evidence="1">DRTGG domain-containing protein</fullName>
    </recommendedName>
</protein>
<dbReference type="PANTHER" id="PTHR43356:SF2">
    <property type="entry name" value="PHOSPHATE ACETYLTRANSFERASE"/>
    <property type="match status" value="1"/>
</dbReference>
<dbReference type="Gene3D" id="3.40.50.300">
    <property type="entry name" value="P-loop containing nucleotide triphosphate hydrolases"/>
    <property type="match status" value="1"/>
</dbReference>
<dbReference type="Proteomes" id="UP000230392">
    <property type="component" value="Unassembled WGS sequence"/>
</dbReference>
<dbReference type="InterPro" id="IPR010766">
    <property type="entry name" value="DRTGG"/>
</dbReference>
<dbReference type="SUPFAM" id="SSF75138">
    <property type="entry name" value="HprK N-terminal domain-like"/>
    <property type="match status" value="1"/>
</dbReference>
<dbReference type="SUPFAM" id="SSF52540">
    <property type="entry name" value="P-loop containing nucleoside triphosphate hydrolases"/>
    <property type="match status" value="1"/>
</dbReference>
<dbReference type="InterPro" id="IPR027417">
    <property type="entry name" value="P-loop_NTPase"/>
</dbReference>
<feature type="domain" description="DRTGG" evidence="1">
    <location>
        <begin position="223"/>
        <end position="334"/>
    </location>
</feature>
<dbReference type="Pfam" id="PF07085">
    <property type="entry name" value="DRTGG"/>
    <property type="match status" value="1"/>
</dbReference>
<dbReference type="Pfam" id="PF13500">
    <property type="entry name" value="AAA_26"/>
    <property type="match status" value="1"/>
</dbReference>
<evidence type="ECO:0000259" key="1">
    <source>
        <dbReference type="Pfam" id="PF07085"/>
    </source>
</evidence>
<accession>A0A2G9YBK9</accession>
<name>A0A2G9YBK9_9BACT</name>